<dbReference type="PANTHER" id="PTHR21600:SF40">
    <property type="entry name" value="PSEUDOURIDYLATE SYNTHASE RPUSD2"/>
    <property type="match status" value="1"/>
</dbReference>
<gene>
    <name evidence="5" type="ORF">L873DRAFT_1777644</name>
</gene>
<dbReference type="InterPro" id="IPR050188">
    <property type="entry name" value="RluA_PseudoU_synthase"/>
</dbReference>
<dbReference type="InterPro" id="IPR006224">
    <property type="entry name" value="PsdUridine_synth_RluA-like_CS"/>
</dbReference>
<protein>
    <recommendedName>
        <fullName evidence="2">Pseudouridine synthase</fullName>
        <ecNumber evidence="2">5.4.99.-</ecNumber>
    </recommendedName>
</protein>
<dbReference type="OrthoDB" id="424794at2759"/>
<proteinExistence type="inferred from homology"/>
<dbReference type="Gene3D" id="3.30.2350.10">
    <property type="entry name" value="Pseudouridine synthase"/>
    <property type="match status" value="1"/>
</dbReference>
<comment type="function">
    <text evidence="2">Responsible for synthesis of pseudouridine from uracil.</text>
</comment>
<feature type="compositionally biased region" description="Basic and acidic residues" evidence="3">
    <location>
        <begin position="57"/>
        <end position="69"/>
    </location>
</feature>
<dbReference type="AlphaFoldDB" id="A0A3N4J968"/>
<comment type="catalytic activity">
    <reaction evidence="2">
        <text>a uridine in RNA = a pseudouridine in RNA</text>
        <dbReference type="Rhea" id="RHEA:48348"/>
        <dbReference type="Rhea" id="RHEA-COMP:12068"/>
        <dbReference type="Rhea" id="RHEA-COMP:12069"/>
        <dbReference type="ChEBI" id="CHEBI:65314"/>
        <dbReference type="ChEBI" id="CHEBI:65315"/>
    </reaction>
</comment>
<feature type="domain" description="Pseudouridine synthase RsuA/RluA-like" evidence="4">
    <location>
        <begin position="220"/>
        <end position="367"/>
    </location>
</feature>
<dbReference type="SUPFAM" id="SSF55120">
    <property type="entry name" value="Pseudouridine synthase"/>
    <property type="match status" value="1"/>
</dbReference>
<keyword evidence="6" id="KW-1185">Reference proteome</keyword>
<evidence type="ECO:0000313" key="5">
    <source>
        <dbReference type="EMBL" id="RPA93558.1"/>
    </source>
</evidence>
<comment type="similarity">
    <text evidence="2">Belongs to the pseudouridine synthase RluA family.</text>
</comment>
<dbReference type="NCBIfam" id="TIGR00005">
    <property type="entry name" value="rluA_subfam"/>
    <property type="match status" value="1"/>
</dbReference>
<name>A0A3N4J968_9PEZI</name>
<dbReference type="Proteomes" id="UP000276215">
    <property type="component" value="Unassembled WGS sequence"/>
</dbReference>
<dbReference type="CDD" id="cd02557">
    <property type="entry name" value="PseudoU_synth_ScRIB2"/>
    <property type="match status" value="1"/>
</dbReference>
<dbReference type="Pfam" id="PF00849">
    <property type="entry name" value="PseudoU_synth_2"/>
    <property type="match status" value="1"/>
</dbReference>
<accession>A0A3N4J968</accession>
<dbReference type="PANTHER" id="PTHR21600">
    <property type="entry name" value="MITOCHONDRIAL RNA PSEUDOURIDINE SYNTHASE"/>
    <property type="match status" value="1"/>
</dbReference>
<evidence type="ECO:0000313" key="6">
    <source>
        <dbReference type="Proteomes" id="UP000276215"/>
    </source>
</evidence>
<dbReference type="PROSITE" id="PS01129">
    <property type="entry name" value="PSI_RLU"/>
    <property type="match status" value="1"/>
</dbReference>
<feature type="active site" evidence="1">
    <location>
        <position position="262"/>
    </location>
</feature>
<dbReference type="GO" id="GO:0009982">
    <property type="term" value="F:pseudouridine synthase activity"/>
    <property type="evidence" value="ECO:0007669"/>
    <property type="project" value="InterPro"/>
</dbReference>
<keyword evidence="2" id="KW-0413">Isomerase</keyword>
<evidence type="ECO:0000256" key="1">
    <source>
        <dbReference type="PIRSR" id="PIRSR606225-1"/>
    </source>
</evidence>
<evidence type="ECO:0000256" key="3">
    <source>
        <dbReference type="SAM" id="MobiDB-lite"/>
    </source>
</evidence>
<dbReference type="GO" id="GO:0003723">
    <property type="term" value="F:RNA binding"/>
    <property type="evidence" value="ECO:0007669"/>
    <property type="project" value="InterPro"/>
</dbReference>
<sequence length="480" mass="54401">MHPKINLLITLREFVRISGRKYAMDTILSELSPMATSSEEKVLELGPSSASTSPPSERGERQPARRGKESVSMGALKEDVAKASSKIVNPPPVPQYTFEDGLRRVPPYQFSYNTYCKERWRGKSVLEVFLTEFRDRPVEYYKSAIEKGSIKILRRDKTAIRPGVKGRRNNGAAQLAPMQTLVASLDSKLENGDMLVHTLHRHEPPVAAKAIETVFEDDRLIVINKPAGVPVHPAGRYNFNTVIEVMKHDRDGHAPLPCNRLDRLTSGLMFMAKTPEAANDFMGQLQTRTIRKQYVARVKGEFPSEEITCDQPILSVAPKLGLNRVRASGKTAKTMFRRLKYNPGKNYSIVECHPFTGRTHQIRVHLQFLGHPITNDPIYCNRNVWGPALGKGGEGDDEDIIERLNRVGREEEIRYDEIIEDYEGRKAEKLSGKRCEVCDTPLFSDPGRHELGIYLHAKRYECEDGQWGYETELPEWATED</sequence>
<dbReference type="EMBL" id="ML120450">
    <property type="protein sequence ID" value="RPA93558.1"/>
    <property type="molecule type" value="Genomic_DNA"/>
</dbReference>
<reference evidence="5 6" key="1">
    <citation type="journal article" date="2018" name="Nat. Ecol. Evol.">
        <title>Pezizomycetes genomes reveal the molecular basis of ectomycorrhizal truffle lifestyle.</title>
        <authorList>
            <person name="Murat C."/>
            <person name="Payen T."/>
            <person name="Noel B."/>
            <person name="Kuo A."/>
            <person name="Morin E."/>
            <person name="Chen J."/>
            <person name="Kohler A."/>
            <person name="Krizsan K."/>
            <person name="Balestrini R."/>
            <person name="Da Silva C."/>
            <person name="Montanini B."/>
            <person name="Hainaut M."/>
            <person name="Levati E."/>
            <person name="Barry K.W."/>
            <person name="Belfiori B."/>
            <person name="Cichocki N."/>
            <person name="Clum A."/>
            <person name="Dockter R.B."/>
            <person name="Fauchery L."/>
            <person name="Guy J."/>
            <person name="Iotti M."/>
            <person name="Le Tacon F."/>
            <person name="Lindquist E.A."/>
            <person name="Lipzen A."/>
            <person name="Malagnac F."/>
            <person name="Mello A."/>
            <person name="Molinier V."/>
            <person name="Miyauchi S."/>
            <person name="Poulain J."/>
            <person name="Riccioni C."/>
            <person name="Rubini A."/>
            <person name="Sitrit Y."/>
            <person name="Splivallo R."/>
            <person name="Traeger S."/>
            <person name="Wang M."/>
            <person name="Zifcakova L."/>
            <person name="Wipf D."/>
            <person name="Zambonelli A."/>
            <person name="Paolocci F."/>
            <person name="Nowrousian M."/>
            <person name="Ottonello S."/>
            <person name="Baldrian P."/>
            <person name="Spatafora J.W."/>
            <person name="Henrissat B."/>
            <person name="Nagy L.G."/>
            <person name="Aury J.M."/>
            <person name="Wincker P."/>
            <person name="Grigoriev I.V."/>
            <person name="Bonfante P."/>
            <person name="Martin F.M."/>
        </authorList>
    </citation>
    <scope>NUCLEOTIDE SEQUENCE [LARGE SCALE GENOMIC DNA]</scope>
    <source>
        <strain evidence="5 6">120613-1</strain>
    </source>
</reference>
<dbReference type="GO" id="GO:0000455">
    <property type="term" value="P:enzyme-directed rRNA pseudouridine synthesis"/>
    <property type="evidence" value="ECO:0007669"/>
    <property type="project" value="TreeGrafter"/>
</dbReference>
<dbReference type="STRING" id="1336337.A0A3N4J968"/>
<dbReference type="InterPro" id="IPR020103">
    <property type="entry name" value="PsdUridine_synth_cat_dom_sf"/>
</dbReference>
<evidence type="ECO:0000259" key="4">
    <source>
        <dbReference type="Pfam" id="PF00849"/>
    </source>
</evidence>
<organism evidence="5 6">
    <name type="scientific">Choiromyces venosus 120613-1</name>
    <dbReference type="NCBI Taxonomy" id="1336337"/>
    <lineage>
        <taxon>Eukaryota</taxon>
        <taxon>Fungi</taxon>
        <taxon>Dikarya</taxon>
        <taxon>Ascomycota</taxon>
        <taxon>Pezizomycotina</taxon>
        <taxon>Pezizomycetes</taxon>
        <taxon>Pezizales</taxon>
        <taxon>Tuberaceae</taxon>
        <taxon>Choiromyces</taxon>
    </lineage>
</organism>
<dbReference type="EC" id="5.4.99.-" evidence="2"/>
<feature type="region of interest" description="Disordered" evidence="3">
    <location>
        <begin position="38"/>
        <end position="73"/>
    </location>
</feature>
<dbReference type="InterPro" id="IPR006225">
    <property type="entry name" value="PsdUridine_synth_RluC/D"/>
</dbReference>
<evidence type="ECO:0000256" key="2">
    <source>
        <dbReference type="RuleBase" id="RU362028"/>
    </source>
</evidence>
<dbReference type="InterPro" id="IPR006145">
    <property type="entry name" value="PsdUridine_synth_RsuA/RluA"/>
</dbReference>